<protein>
    <submittedName>
        <fullName evidence="1">Uncharacterized protein</fullName>
    </submittedName>
</protein>
<proteinExistence type="predicted"/>
<sequence>MAKSTRKTLLLAKIQTAPGADPIPTGAADAMLVRNLTPTPLSAEFVDRELLRPYMGNAGQIATTQYSQLEFEVELAGAGEGGKSPAWGACLRACGFSETVAEGIDVRYAPVSQNFEQIGLHYYLDGLFHKILDARGTVSIDMTAKGIPVLKFRFIGAYQPIKDSAMPADVNFDAFMIPKAVNKQNVPSWSLGAYTGCLQTLSIDMANELVWRALINCEGAEITNRKPTGKISLELPPIAQLNWPAMVLSGQGAPLTITHGIEAGNVVQLNVKDAQLTNPAYSDLDGVAMLDLDMNVNPGQTGNDELEIVVR</sequence>
<dbReference type="Pfam" id="PF18906">
    <property type="entry name" value="Phage_tube_2"/>
    <property type="match status" value="1"/>
</dbReference>
<organism evidence="1 2">
    <name type="scientific">Achromobacter marplatensis</name>
    <dbReference type="NCBI Taxonomy" id="470868"/>
    <lineage>
        <taxon>Bacteria</taxon>
        <taxon>Pseudomonadati</taxon>
        <taxon>Pseudomonadota</taxon>
        <taxon>Betaproteobacteria</taxon>
        <taxon>Burkholderiales</taxon>
        <taxon>Alcaligenaceae</taxon>
        <taxon>Achromobacter</taxon>
    </lineage>
</organism>
<reference evidence="1" key="1">
    <citation type="submission" date="2022-09" db="EMBL/GenBank/DDBJ databases">
        <title>Intensive care unit water sources are persistently colonized with multi-drug resistant bacteria and are the site of extensive horizontal gene transfer of antibiotic resistance genes.</title>
        <authorList>
            <person name="Diorio-Toth L."/>
        </authorList>
    </citation>
    <scope>NUCLEOTIDE SEQUENCE</scope>
    <source>
        <strain evidence="1">GD03676</strain>
    </source>
</reference>
<comment type="caution">
    <text evidence="1">The sequence shown here is derived from an EMBL/GenBank/DDBJ whole genome shotgun (WGS) entry which is preliminary data.</text>
</comment>
<dbReference type="Proteomes" id="UP001161276">
    <property type="component" value="Unassembled WGS sequence"/>
</dbReference>
<accession>A0AA43B0S7</accession>
<evidence type="ECO:0000313" key="1">
    <source>
        <dbReference type="EMBL" id="MDH2051140.1"/>
    </source>
</evidence>
<name>A0AA43B0S7_9BURK</name>
<dbReference type="RefSeq" id="WP_280026859.1">
    <property type="nucleotide sequence ID" value="NZ_JAOCKG010000004.1"/>
</dbReference>
<dbReference type="InterPro" id="IPR044000">
    <property type="entry name" value="Phage_tube_2"/>
</dbReference>
<evidence type="ECO:0000313" key="2">
    <source>
        <dbReference type="Proteomes" id="UP001161276"/>
    </source>
</evidence>
<dbReference type="EMBL" id="JAOCKG010000004">
    <property type="protein sequence ID" value="MDH2051140.1"/>
    <property type="molecule type" value="Genomic_DNA"/>
</dbReference>
<dbReference type="AlphaFoldDB" id="A0AA43B0S7"/>
<gene>
    <name evidence="1" type="ORF">N5K24_12075</name>
</gene>